<dbReference type="PANTHER" id="PTHR38774">
    <property type="entry name" value="CYTOPLASMIC PROTEIN-RELATED"/>
    <property type="match status" value="1"/>
</dbReference>
<gene>
    <name evidence="1" type="ordered locus">GNIT_2883</name>
</gene>
<organism evidence="1 2">
    <name type="scientific">Glaciecola nitratireducens (strain JCM 12485 / KCTC 12276 / FR1064)</name>
    <dbReference type="NCBI Taxonomy" id="1085623"/>
    <lineage>
        <taxon>Bacteria</taxon>
        <taxon>Pseudomonadati</taxon>
        <taxon>Pseudomonadota</taxon>
        <taxon>Gammaproteobacteria</taxon>
        <taxon>Alteromonadales</taxon>
        <taxon>Alteromonadaceae</taxon>
        <taxon>Brumicola</taxon>
    </lineage>
</organism>
<dbReference type="HOGENOM" id="CLU_116657_1_0_6"/>
<dbReference type="EMBL" id="CP003060">
    <property type="protein sequence ID" value="AEP30980.1"/>
    <property type="molecule type" value="Genomic_DNA"/>
</dbReference>
<dbReference type="InterPro" id="IPR009659">
    <property type="entry name" value="DUF1249"/>
</dbReference>
<dbReference type="eggNOG" id="COG3151">
    <property type="taxonomic scope" value="Bacteria"/>
</dbReference>
<dbReference type="AlphaFoldDB" id="G4QMM8"/>
<name>G4QMM8_GLANF</name>
<dbReference type="Proteomes" id="UP000009282">
    <property type="component" value="Chromosome"/>
</dbReference>
<sequence>MQRLPASRTHRFSVGEKKLSLTRTHLFVTISSSSEAISDNISLNRKISRKNIMNKSEETTLKKKYVPHLPSILATCENNYACALKLLPDCDSEDLSYEFKISEQLKYNIKILDSARYTSTIMMSQVANNTPSFLRPSMEIRLYHDAKVAEVLSCQRVSKLQPSYEYPNLNMHMRNEKQMVNVFLAEWLHFCLEQREMQISTSS</sequence>
<dbReference type="Pfam" id="PF06853">
    <property type="entry name" value="DUF1249"/>
    <property type="match status" value="1"/>
</dbReference>
<keyword evidence="2" id="KW-1185">Reference proteome</keyword>
<evidence type="ECO:0000313" key="2">
    <source>
        <dbReference type="Proteomes" id="UP000009282"/>
    </source>
</evidence>
<reference evidence="1 2" key="1">
    <citation type="journal article" date="2011" name="J. Bacteriol.">
        <title>Complete genome sequence of seawater bacterium Glaciecola nitratireducens FR1064T.</title>
        <authorList>
            <person name="Bian F."/>
            <person name="Qin Q.L."/>
            <person name="Xie B.B."/>
            <person name="Shu Y.L."/>
            <person name="Zhang X.Y."/>
            <person name="Yu Y."/>
            <person name="Chen B."/>
            <person name="Chen X.L."/>
            <person name="Zhou B.C."/>
            <person name="Zhang Y.Z."/>
        </authorList>
    </citation>
    <scope>NUCLEOTIDE SEQUENCE [LARGE SCALE GENOMIC DNA]</scope>
    <source>
        <strain evidence="2">JCM 12485 / KCTC 12276 / FR1064</strain>
    </source>
</reference>
<evidence type="ECO:0000313" key="1">
    <source>
        <dbReference type="EMBL" id="AEP30980.1"/>
    </source>
</evidence>
<accession>G4QMM8</accession>
<proteinExistence type="predicted"/>
<dbReference type="PANTHER" id="PTHR38774:SF1">
    <property type="entry name" value="CYTOPLASMIC PROTEIN"/>
    <property type="match status" value="1"/>
</dbReference>
<protein>
    <submittedName>
        <fullName evidence="1">Putative cytoplasmic protein</fullName>
    </submittedName>
</protein>
<dbReference type="KEGG" id="gni:GNIT_2883"/>
<dbReference type="STRING" id="1085623.GNIT_2883"/>